<feature type="region of interest" description="Disordered" evidence="1">
    <location>
        <begin position="180"/>
        <end position="249"/>
    </location>
</feature>
<dbReference type="AlphaFoldDB" id="A0A0F9L7G8"/>
<organism evidence="2">
    <name type="scientific">marine sediment metagenome</name>
    <dbReference type="NCBI Taxonomy" id="412755"/>
    <lineage>
        <taxon>unclassified sequences</taxon>
        <taxon>metagenomes</taxon>
        <taxon>ecological metagenomes</taxon>
    </lineage>
</organism>
<name>A0A0F9L7G8_9ZZZZ</name>
<sequence>AEIEKAQTILNEDMGLPASLAARLVFDPLNLLPGIGFIKVDDFARLLRIATKAKGAAKVRAVAALKNSDLIKDIERGGSALLRGGEPPIEPGSVRLYRGQRSVREPVPLEPPAGQGFATPERGRWFSTDKGKAETFGPSIDYVDVPEGTVAALRTEAAELGRIDPGLLRPADEVLLSAGDANRARPLAPSEFGTPRLPGDETAATPPLGEQGRLFADDPYIAKGDPGPPPPDQPPTGVGPSGQGPDDFNLADVRIGKEEAGETLIRRHQGAIDTAKRIAANEVRDNNRELVRIGLGRPFRQSVVAKEEGAFDELNSLLHNPSKVASGERIVPDELRPVYDRLRAQTDWEQAARIDFDPDMALVDDYFFRGWQPPEGMFTGEARGALGRNPAFKLPRVDATYDEMVEAGFKPLFDNPAEQARYSQVMGVRYREQMKLIEFIKESELALPVVGGPVPQGWRVPRVGPAFEGKPYADGARTAFTRRWAVLDSLATRLENAYGVTPDFGRGTVFGKTLEFKKAIDAVVFLPKRAKLIGSVFQHVDFLSRSHFGAWTGFMDAVRRGQPIVAASRLVKWPQSAVDIIHSTFSPNFRARLSKLAVDDTPLWEGRKISNKTISEAGLSLRDETILPELDTVIRDVLAEPKIVRLGKAPIRALGDLERWWRQGLFDGVYPAAILTDIKNNIGPMILRQHPELTDAQLAGMIAKQANITYSTIPGSISVIQNQTARFGLTRLFFSLGENEGLLRLFTGAIRGENAAYFRTRWAGIYLGLITFASAIHFASTGKPLPRDRFSPVSKNEWGPLPVGYNTNFAAPTLPIRGRGDTEITLDLVGQMDTAFRLLDPKSFLSARTSVPVRALENQRTGTDYFGAPIDTVGPGGIFSRTAQLAQDLFAPIGPGQAGLEGLRSNIEETEGLIQPGEDRLGTTGIGIQASGVNLRAEQTPQLLDRIRGEVMQEKGIEGSYEDIKATDSPLANEIDDEVEKRIGEELELRRETSKLRGQMTPQGQGFEAIEATRERQQVEQLADDAKLNSGQWSGDVWRGKYRTRQQAFFNQREAFKQAFRIEFEHKEAPSGSVNAAIATYFDVNVDDFAQPDGEVDWDGFFAARDAALKGLRSGDKQRVMTFIRKFDTPTVTQFRKAQEVVDEVFETPKYIGLSLKQGEEVDRVLNELVPRVQLEYQQRFRLELPRGDAVLSVVQSLTDPEVAQFLLINFGLTVRGGRRGRTRGQAVAISVVNPERDNILLENQELLAKFYPDILEKQLNREQEAELGEQAFAAVQR</sequence>
<reference evidence="2" key="1">
    <citation type="journal article" date="2015" name="Nature">
        <title>Complex archaea that bridge the gap between prokaryotes and eukaryotes.</title>
        <authorList>
            <person name="Spang A."/>
            <person name="Saw J.H."/>
            <person name="Jorgensen S.L."/>
            <person name="Zaremba-Niedzwiedzka K."/>
            <person name="Martijn J."/>
            <person name="Lind A.E."/>
            <person name="van Eijk R."/>
            <person name="Schleper C."/>
            <person name="Guy L."/>
            <person name="Ettema T.J."/>
        </authorList>
    </citation>
    <scope>NUCLEOTIDE SEQUENCE</scope>
</reference>
<dbReference type="EMBL" id="LAZR01007734">
    <property type="protein sequence ID" value="KKM83301.1"/>
    <property type="molecule type" value="Genomic_DNA"/>
</dbReference>
<gene>
    <name evidence="2" type="ORF">LCGC14_1310830</name>
</gene>
<protein>
    <submittedName>
        <fullName evidence="2">Uncharacterized protein</fullName>
    </submittedName>
</protein>
<evidence type="ECO:0000256" key="1">
    <source>
        <dbReference type="SAM" id="MobiDB-lite"/>
    </source>
</evidence>
<feature type="non-terminal residue" evidence="2">
    <location>
        <position position="1"/>
    </location>
</feature>
<accession>A0A0F9L7G8</accession>
<evidence type="ECO:0000313" key="2">
    <source>
        <dbReference type="EMBL" id="KKM83301.1"/>
    </source>
</evidence>
<feature type="region of interest" description="Disordered" evidence="1">
    <location>
        <begin position="105"/>
        <end position="125"/>
    </location>
</feature>
<comment type="caution">
    <text evidence="2">The sequence shown here is derived from an EMBL/GenBank/DDBJ whole genome shotgun (WGS) entry which is preliminary data.</text>
</comment>
<proteinExistence type="predicted"/>